<dbReference type="SMART" id="SM00066">
    <property type="entry name" value="GAL4"/>
    <property type="match status" value="1"/>
</dbReference>
<dbReference type="AlphaFoldDB" id="A0A430MAT3"/>
<dbReference type="GO" id="GO:0000981">
    <property type="term" value="F:DNA-binding transcription factor activity, RNA polymerase II-specific"/>
    <property type="evidence" value="ECO:0007669"/>
    <property type="project" value="InterPro"/>
</dbReference>
<dbReference type="GO" id="GO:0008270">
    <property type="term" value="F:zinc ion binding"/>
    <property type="evidence" value="ECO:0007669"/>
    <property type="project" value="InterPro"/>
</dbReference>
<dbReference type="PANTHER" id="PTHR38791:SF5">
    <property type="entry name" value="TRANSCRIPTION FACTOR DBAG-RELATED"/>
    <property type="match status" value="1"/>
</dbReference>
<dbReference type="Proteomes" id="UP000287124">
    <property type="component" value="Unassembled WGS sequence"/>
</dbReference>
<evidence type="ECO:0000259" key="2">
    <source>
        <dbReference type="PROSITE" id="PS50048"/>
    </source>
</evidence>
<evidence type="ECO:0000256" key="1">
    <source>
        <dbReference type="ARBA" id="ARBA00023242"/>
    </source>
</evidence>
<dbReference type="CDD" id="cd00067">
    <property type="entry name" value="GAL4"/>
    <property type="match status" value="1"/>
</dbReference>
<name>A0A430MAT3_9HYPO</name>
<proteinExistence type="predicted"/>
<dbReference type="InterPro" id="IPR053175">
    <property type="entry name" value="DHMBA_Reg_Transcription_Factor"/>
</dbReference>
<keyword evidence="1" id="KW-0539">Nucleus</keyword>
<sequence length="497" mass="55277">MVNYGVSRGCETCKKRRKKCDETRPACKRCLKSRRVCPGYKDDGMLVFRHYQPLDYPNTLQLDKWSPTTDILLEEVALDIFLDSVVVQSHDRGQSRGFLDGMHSLLANAAPTCTLISAARVIVLASIANRTRRHSLLATTQRRYGQLLVDFTTSLSQANSRISSGHFLTAVLLGLYEIITSNHASPAKFLVHIQGIHSILRKGIHLLNRESAAQLYLPGIGLILKETGVPDESGCGVFSPPLNDKPRRSLDQIIIKMSPLTARAEQLLTNPHSSIRDLVQLQQDLLALGDDIMYWGDDRPSSWAPELVGHVLDGTLKGSSYRCSGPVYKYFDQYVAAAWSSWRSICILYLDHLVHLAQALGQEEGIDGHRAKVHHLTAELKASIPYHLSGDLEVYVQHPDAETASSNPQRMVGGLLLLHPLYVIARCTTVAMSDREYFVRTLRWIGTEMGISQALVVADYLQPNMQGPSSMQTSEVSFMDVLEGHFLISASMMLEPS</sequence>
<dbReference type="EMBL" id="MIKF01000002">
    <property type="protein sequence ID" value="RTE85106.1"/>
    <property type="molecule type" value="Genomic_DNA"/>
</dbReference>
<dbReference type="InterPro" id="IPR001138">
    <property type="entry name" value="Zn2Cys6_DnaBD"/>
</dbReference>
<dbReference type="Gene3D" id="4.10.240.10">
    <property type="entry name" value="Zn(2)-C6 fungal-type DNA-binding domain"/>
    <property type="match status" value="1"/>
</dbReference>
<evidence type="ECO:0000313" key="3">
    <source>
        <dbReference type="EMBL" id="RTE85106.1"/>
    </source>
</evidence>
<keyword evidence="4" id="KW-1185">Reference proteome</keyword>
<dbReference type="PROSITE" id="PS50048">
    <property type="entry name" value="ZN2_CY6_FUNGAL_2"/>
    <property type="match status" value="1"/>
</dbReference>
<dbReference type="PANTHER" id="PTHR38791">
    <property type="entry name" value="ZN(II)2CYS6 TRANSCRIPTION FACTOR (EUROFUNG)-RELATED-RELATED"/>
    <property type="match status" value="1"/>
</dbReference>
<protein>
    <recommendedName>
        <fullName evidence="2">Zn(2)-C6 fungal-type domain-containing protein</fullName>
    </recommendedName>
</protein>
<comment type="caution">
    <text evidence="3">The sequence shown here is derived from an EMBL/GenBank/DDBJ whole genome shotgun (WGS) entry which is preliminary data.</text>
</comment>
<dbReference type="PROSITE" id="PS00463">
    <property type="entry name" value="ZN2_CY6_FUNGAL_1"/>
    <property type="match status" value="1"/>
</dbReference>
<feature type="domain" description="Zn(2)-C6 fungal-type" evidence="2">
    <location>
        <begin position="9"/>
        <end position="37"/>
    </location>
</feature>
<reference evidence="3 4" key="1">
    <citation type="submission" date="2017-06" db="EMBL/GenBank/DDBJ databases">
        <title>Comparative genomic analysis of Ambrosia Fusariam Clade fungi.</title>
        <authorList>
            <person name="Stajich J.E."/>
            <person name="Carrillo J."/>
            <person name="Kijimoto T."/>
            <person name="Eskalen A."/>
            <person name="O'Donnell K."/>
            <person name="Kasson M."/>
        </authorList>
    </citation>
    <scope>NUCLEOTIDE SEQUENCE [LARGE SCALE GENOMIC DNA]</scope>
    <source>
        <strain evidence="3 4">UCR1854</strain>
    </source>
</reference>
<dbReference type="Pfam" id="PF00172">
    <property type="entry name" value="Zn_clus"/>
    <property type="match status" value="1"/>
</dbReference>
<dbReference type="InterPro" id="IPR036864">
    <property type="entry name" value="Zn2-C6_fun-type_DNA-bd_sf"/>
</dbReference>
<accession>A0A430MAT3</accession>
<evidence type="ECO:0000313" key="4">
    <source>
        <dbReference type="Proteomes" id="UP000287124"/>
    </source>
</evidence>
<organism evidence="3 4">
    <name type="scientific">Fusarium euwallaceae</name>
    <dbReference type="NCBI Taxonomy" id="1147111"/>
    <lineage>
        <taxon>Eukaryota</taxon>
        <taxon>Fungi</taxon>
        <taxon>Dikarya</taxon>
        <taxon>Ascomycota</taxon>
        <taxon>Pezizomycotina</taxon>
        <taxon>Sordariomycetes</taxon>
        <taxon>Hypocreomycetidae</taxon>
        <taxon>Hypocreales</taxon>
        <taxon>Nectriaceae</taxon>
        <taxon>Fusarium</taxon>
        <taxon>Fusarium solani species complex</taxon>
    </lineage>
</organism>
<dbReference type="SUPFAM" id="SSF57701">
    <property type="entry name" value="Zn2/Cys6 DNA-binding domain"/>
    <property type="match status" value="1"/>
</dbReference>
<gene>
    <name evidence="3" type="ORF">BHE90_000234</name>
</gene>